<dbReference type="PROSITE" id="PS50294">
    <property type="entry name" value="WD_REPEATS_REGION"/>
    <property type="match status" value="2"/>
</dbReference>
<evidence type="ECO:0000256" key="3">
    <source>
        <dbReference type="ARBA" id="ARBA00005043"/>
    </source>
</evidence>
<name>A0ABP0UKV7_9BRYO</name>
<dbReference type="InterPro" id="IPR020472">
    <property type="entry name" value="WD40_PAC1"/>
</dbReference>
<dbReference type="InterPro" id="IPR036322">
    <property type="entry name" value="WD40_repeat_dom_sf"/>
</dbReference>
<evidence type="ECO:0000313" key="12">
    <source>
        <dbReference type="EMBL" id="CAK9223435.1"/>
    </source>
</evidence>
<organism evidence="12 13">
    <name type="scientific">Sphagnum troendelagicum</name>
    <dbReference type="NCBI Taxonomy" id="128251"/>
    <lineage>
        <taxon>Eukaryota</taxon>
        <taxon>Viridiplantae</taxon>
        <taxon>Streptophyta</taxon>
        <taxon>Embryophyta</taxon>
        <taxon>Bryophyta</taxon>
        <taxon>Sphagnophytina</taxon>
        <taxon>Sphagnopsida</taxon>
        <taxon>Sphagnales</taxon>
        <taxon>Sphagnaceae</taxon>
        <taxon>Sphagnum</taxon>
    </lineage>
</organism>
<dbReference type="SMART" id="SM00320">
    <property type="entry name" value="WD40"/>
    <property type="match status" value="12"/>
</dbReference>
<reference evidence="12" key="1">
    <citation type="submission" date="2024-02" db="EMBL/GenBank/DDBJ databases">
        <authorList>
            <consortium name="ELIXIR-Norway"/>
            <consortium name="Elixir Norway"/>
        </authorList>
    </citation>
    <scope>NUCLEOTIDE SEQUENCE</scope>
</reference>
<dbReference type="Proteomes" id="UP001497512">
    <property type="component" value="Chromosome 4"/>
</dbReference>
<feature type="repeat" description="WD" evidence="11">
    <location>
        <begin position="127"/>
        <end position="164"/>
    </location>
</feature>
<dbReference type="PRINTS" id="PR00320">
    <property type="entry name" value="GPROTEINBRPT"/>
</dbReference>
<dbReference type="SUPFAM" id="SSF50978">
    <property type="entry name" value="WD40 repeat-like"/>
    <property type="match status" value="2"/>
</dbReference>
<keyword evidence="9" id="KW-0677">Repeat</keyword>
<sequence length="899" mass="98567">MTMMGGSKDGAFRSSGEVEVEAAFIGVGCNRVVGAVAWGPCNLVAFAAHHVVAIFSPQIAKVLATLPGHKDLVNCVEWILCQQRTHSNSYGVSTEEQFLLSGSADGAIFLWAYFPLKNKWRSALQVSAAHEKAVTCIAVYPLSASSALFASTSSDGTVRLWQVSLSTEAGGECNVTLLQVINVGTRVMTAVTLACFPKSSSNFLLAMGGLDNQIHLYAGSLTGQFAPVCHLKGHQDWIRGLDFSKIVEDADSGPSLFLASAAQDRIIRLWKITRKKVLSIEAENQSGPTLKMYIEGPIFKAGGNVWQVSLESLLVGHEDWVYSVRWQPPQADVVGHDDAPSIRQQMCVLSASMDRTMMIWKPDLKSGIWMNVVTVGELGHTALGFYGGVWSPQANAILAHGYGGSLHLWCEIGHEESQWRPQVVPSGHSGPVVDVSWGKNGLFLLSASHDQTTRLFACWKRKEGGDEITGQSWHEIARPQVHGHDLNCLVVVQSPGNHCYVSGADEKVARVFEGPRSFIDSLAACTGVRDDSGFIREDIQIMGANMSALGLSQKPIYSQGIGASKRESEVANLDTMEALPDAVPMVLTEPPLEEHLAHHTLWPESHKLYGHGNELFAMCCDHVGKILATACKAQSASVAEIWLWHIDSWRVAGQLRSHTLTVTQMEFSHNNRFLLSVSRDRHLSIYQRVETGDHHESPYKLLTRVEGHKRIIWACSWSHCDQFFATGSRDKTVKVWEVDSSSSSMGCSPQVQVAATLPVFKSSITALSWAPFEGSKDSRVLAIGREDGLLELWKGSITTTASSHGESGSHNSVDTDFIGKSNITEARKLEMSCFVRVDANLCHVATVHRLTWRDVPILPDETKTTMHVDRRDESQTMTLQLASAGADHSTRIFDVKFIY</sequence>
<dbReference type="Pfam" id="PF00400">
    <property type="entry name" value="WD40"/>
    <property type="match status" value="7"/>
</dbReference>
<evidence type="ECO:0000256" key="1">
    <source>
        <dbReference type="ARBA" id="ARBA00004123"/>
    </source>
</evidence>
<dbReference type="PANTHER" id="PTHR44111:SF1">
    <property type="entry name" value="ELONGATOR COMPLEX PROTEIN 2"/>
    <property type="match status" value="1"/>
</dbReference>
<keyword evidence="6" id="KW-0963">Cytoplasm</keyword>
<dbReference type="PANTHER" id="PTHR44111">
    <property type="entry name" value="ELONGATOR COMPLEX PROTEIN 2"/>
    <property type="match status" value="1"/>
</dbReference>
<evidence type="ECO:0000313" key="13">
    <source>
        <dbReference type="Proteomes" id="UP001497512"/>
    </source>
</evidence>
<evidence type="ECO:0000256" key="2">
    <source>
        <dbReference type="ARBA" id="ARBA00004496"/>
    </source>
</evidence>
<evidence type="ECO:0000256" key="11">
    <source>
        <dbReference type="PROSITE-ProRule" id="PRU00221"/>
    </source>
</evidence>
<comment type="pathway">
    <text evidence="3">tRNA modification; 5-methoxycarbonylmethyl-2-thiouridine-tRNA biosynthesis.</text>
</comment>
<comment type="similarity">
    <text evidence="4">Belongs to the WD repeat ELP2 family.</text>
</comment>
<dbReference type="InterPro" id="IPR015943">
    <property type="entry name" value="WD40/YVTN_repeat-like_dom_sf"/>
</dbReference>
<dbReference type="EMBL" id="OZ019896">
    <property type="protein sequence ID" value="CAK9223435.1"/>
    <property type="molecule type" value="Genomic_DNA"/>
</dbReference>
<keyword evidence="13" id="KW-1185">Reference proteome</keyword>
<dbReference type="InterPro" id="IPR037289">
    <property type="entry name" value="Elp2"/>
</dbReference>
<evidence type="ECO:0000256" key="6">
    <source>
        <dbReference type="ARBA" id="ARBA00022490"/>
    </source>
</evidence>
<feature type="repeat" description="WD" evidence="11">
    <location>
        <begin position="425"/>
        <end position="456"/>
    </location>
</feature>
<evidence type="ECO:0000256" key="5">
    <source>
        <dbReference type="ARBA" id="ARBA00020267"/>
    </source>
</evidence>
<evidence type="ECO:0000256" key="7">
    <source>
        <dbReference type="ARBA" id="ARBA00022574"/>
    </source>
</evidence>
<evidence type="ECO:0000256" key="4">
    <source>
        <dbReference type="ARBA" id="ARBA00005881"/>
    </source>
</evidence>
<proteinExistence type="inferred from homology"/>
<accession>A0ABP0UKV7</accession>
<dbReference type="PROSITE" id="PS50082">
    <property type="entry name" value="WD_REPEATS_2"/>
    <property type="match status" value="5"/>
</dbReference>
<dbReference type="Gene3D" id="2.130.10.10">
    <property type="entry name" value="YVTN repeat-like/Quinoprotein amine dehydrogenase"/>
    <property type="match status" value="4"/>
</dbReference>
<evidence type="ECO:0000256" key="8">
    <source>
        <dbReference type="ARBA" id="ARBA00022694"/>
    </source>
</evidence>
<keyword evidence="7 11" id="KW-0853">WD repeat</keyword>
<protein>
    <recommendedName>
        <fullName evidence="5">Elongator complex protein 2</fullName>
    </recommendedName>
</protein>
<comment type="subcellular location">
    <subcellularLocation>
        <location evidence="2">Cytoplasm</location>
    </subcellularLocation>
    <subcellularLocation>
        <location evidence="1">Nucleus</location>
    </subcellularLocation>
</comment>
<evidence type="ECO:0000256" key="10">
    <source>
        <dbReference type="ARBA" id="ARBA00023242"/>
    </source>
</evidence>
<evidence type="ECO:0000256" key="9">
    <source>
        <dbReference type="ARBA" id="ARBA00022737"/>
    </source>
</evidence>
<dbReference type="InterPro" id="IPR001680">
    <property type="entry name" value="WD40_rpt"/>
</dbReference>
<feature type="repeat" description="WD" evidence="11">
    <location>
        <begin position="231"/>
        <end position="280"/>
    </location>
</feature>
<feature type="repeat" description="WD" evidence="11">
    <location>
        <begin position="705"/>
        <end position="746"/>
    </location>
</feature>
<gene>
    <name evidence="12" type="ORF">CSSPTR1EN2_LOCUS16830</name>
</gene>
<keyword evidence="10" id="KW-0539">Nucleus</keyword>
<feature type="repeat" description="WD" evidence="11">
    <location>
        <begin position="655"/>
        <end position="687"/>
    </location>
</feature>
<keyword evidence="8" id="KW-0819">tRNA processing</keyword>